<keyword evidence="2" id="KW-0805">Transcription regulation</keyword>
<evidence type="ECO:0000256" key="2">
    <source>
        <dbReference type="ARBA" id="ARBA00023015"/>
    </source>
</evidence>
<dbReference type="SUPFAM" id="SSF46785">
    <property type="entry name" value="Winged helix' DNA-binding domain"/>
    <property type="match status" value="1"/>
</dbReference>
<dbReference type="Pfam" id="PF00126">
    <property type="entry name" value="HTH_1"/>
    <property type="match status" value="1"/>
</dbReference>
<accession>A0A2C9CLY3</accession>
<dbReference type="EMBL" id="OCTN01000001">
    <property type="protein sequence ID" value="SOH92314.1"/>
    <property type="molecule type" value="Genomic_DNA"/>
</dbReference>
<sequence length="290" mass="31569">MPRNIDMTALRSFVTVAECGGVTRAAGQLHLTQSAVSMQIKRLEEALGQSLLDRSGRGVALTAHGEQLLGYGRRMLRLNDEVWSRMTHHTYEGEIVFGVPHDIVYPHVPMILQRFAVDFPRVKVQLISSYTRGLKAQMARGEVDIILTTEAEVDAGGETLANHTLDWVGAPNGQAWKQRPLRLAFEYACIFRAGVQSALDREDIPWEMAVESDSTRTVEASVSADLAIHAVVSGSTPPYMETIRHAGSLPQLPQININMYVAPGANADLAAKLARSVRAAYGAPAALAAE</sequence>
<dbReference type="FunFam" id="1.10.10.10:FF:000001">
    <property type="entry name" value="LysR family transcriptional regulator"/>
    <property type="match status" value="1"/>
</dbReference>
<keyword evidence="3 6" id="KW-0238">DNA-binding</keyword>
<gene>
    <name evidence="6" type="ORF">SAMN06273572_101156</name>
</gene>
<dbReference type="Pfam" id="PF03466">
    <property type="entry name" value="LysR_substrate"/>
    <property type="match status" value="1"/>
</dbReference>
<dbReference type="PANTHER" id="PTHR30579:SF7">
    <property type="entry name" value="HTH-TYPE TRANSCRIPTIONAL REGULATOR LRHA-RELATED"/>
    <property type="match status" value="1"/>
</dbReference>
<evidence type="ECO:0000259" key="5">
    <source>
        <dbReference type="PROSITE" id="PS50931"/>
    </source>
</evidence>
<evidence type="ECO:0000256" key="1">
    <source>
        <dbReference type="ARBA" id="ARBA00009437"/>
    </source>
</evidence>
<name>A0A2C9CLY3_9RHOB</name>
<keyword evidence="7" id="KW-1185">Reference proteome</keyword>
<dbReference type="Gene3D" id="1.10.10.10">
    <property type="entry name" value="Winged helix-like DNA-binding domain superfamily/Winged helix DNA-binding domain"/>
    <property type="match status" value="1"/>
</dbReference>
<evidence type="ECO:0000313" key="6">
    <source>
        <dbReference type="EMBL" id="SOH92314.1"/>
    </source>
</evidence>
<proteinExistence type="inferred from homology"/>
<dbReference type="Proteomes" id="UP000220034">
    <property type="component" value="Unassembled WGS sequence"/>
</dbReference>
<feature type="domain" description="HTH lysR-type" evidence="5">
    <location>
        <begin position="5"/>
        <end position="62"/>
    </location>
</feature>
<dbReference type="InterPro" id="IPR036388">
    <property type="entry name" value="WH-like_DNA-bd_sf"/>
</dbReference>
<dbReference type="PROSITE" id="PS50931">
    <property type="entry name" value="HTH_LYSR"/>
    <property type="match status" value="1"/>
</dbReference>
<dbReference type="GO" id="GO:0003700">
    <property type="term" value="F:DNA-binding transcription factor activity"/>
    <property type="evidence" value="ECO:0007669"/>
    <property type="project" value="InterPro"/>
</dbReference>
<evidence type="ECO:0000256" key="4">
    <source>
        <dbReference type="ARBA" id="ARBA00023163"/>
    </source>
</evidence>
<dbReference type="Gene3D" id="3.40.190.10">
    <property type="entry name" value="Periplasmic binding protein-like II"/>
    <property type="match status" value="2"/>
</dbReference>
<dbReference type="SUPFAM" id="SSF53850">
    <property type="entry name" value="Periplasmic binding protein-like II"/>
    <property type="match status" value="1"/>
</dbReference>
<dbReference type="InterPro" id="IPR036390">
    <property type="entry name" value="WH_DNA-bd_sf"/>
</dbReference>
<dbReference type="OrthoDB" id="8097684at2"/>
<evidence type="ECO:0000256" key="3">
    <source>
        <dbReference type="ARBA" id="ARBA00023125"/>
    </source>
</evidence>
<comment type="similarity">
    <text evidence="1">Belongs to the LysR transcriptional regulatory family.</text>
</comment>
<dbReference type="AlphaFoldDB" id="A0A2C9CLY3"/>
<keyword evidence="4" id="KW-0804">Transcription</keyword>
<dbReference type="PANTHER" id="PTHR30579">
    <property type="entry name" value="TRANSCRIPTIONAL REGULATOR"/>
    <property type="match status" value="1"/>
</dbReference>
<dbReference type="InterPro" id="IPR005119">
    <property type="entry name" value="LysR_subst-bd"/>
</dbReference>
<dbReference type="InterPro" id="IPR050176">
    <property type="entry name" value="LTTR"/>
</dbReference>
<organism evidence="6 7">
    <name type="scientific">Pontivivens marinum</name>
    <dbReference type="NCBI Taxonomy" id="1690039"/>
    <lineage>
        <taxon>Bacteria</taxon>
        <taxon>Pseudomonadati</taxon>
        <taxon>Pseudomonadota</taxon>
        <taxon>Alphaproteobacteria</taxon>
        <taxon>Rhodobacterales</taxon>
        <taxon>Paracoccaceae</taxon>
        <taxon>Pontivivens</taxon>
    </lineage>
</organism>
<protein>
    <submittedName>
        <fullName evidence="6">DNA-binding transcriptional regulator, LysR family</fullName>
    </submittedName>
</protein>
<dbReference type="InterPro" id="IPR000847">
    <property type="entry name" value="LysR_HTH_N"/>
</dbReference>
<reference evidence="7" key="1">
    <citation type="submission" date="2017-09" db="EMBL/GenBank/DDBJ databases">
        <authorList>
            <person name="Varghese N."/>
            <person name="Submissions S."/>
        </authorList>
    </citation>
    <scope>NUCLEOTIDE SEQUENCE [LARGE SCALE GENOMIC DNA]</scope>
    <source>
        <strain evidence="7">C7</strain>
    </source>
</reference>
<dbReference type="RefSeq" id="WP_097927903.1">
    <property type="nucleotide sequence ID" value="NZ_OCTN01000001.1"/>
</dbReference>
<dbReference type="PRINTS" id="PR00039">
    <property type="entry name" value="HTHLYSR"/>
</dbReference>
<dbReference type="GO" id="GO:0003677">
    <property type="term" value="F:DNA binding"/>
    <property type="evidence" value="ECO:0007669"/>
    <property type="project" value="UniProtKB-KW"/>
</dbReference>
<evidence type="ECO:0000313" key="7">
    <source>
        <dbReference type="Proteomes" id="UP000220034"/>
    </source>
</evidence>